<feature type="compositionally biased region" description="Basic residues" evidence="1">
    <location>
        <begin position="123"/>
        <end position="137"/>
    </location>
</feature>
<accession>A0A9Q3Q0W5</accession>
<evidence type="ECO:0000313" key="2">
    <source>
        <dbReference type="EMBL" id="MBW0581091.1"/>
    </source>
</evidence>
<dbReference type="Proteomes" id="UP000765509">
    <property type="component" value="Unassembled WGS sequence"/>
</dbReference>
<gene>
    <name evidence="2" type="ORF">O181_120806</name>
</gene>
<evidence type="ECO:0000256" key="1">
    <source>
        <dbReference type="SAM" id="MobiDB-lite"/>
    </source>
</evidence>
<dbReference type="AlphaFoldDB" id="A0A9Q3Q0W5"/>
<evidence type="ECO:0000313" key="3">
    <source>
        <dbReference type="Proteomes" id="UP000765509"/>
    </source>
</evidence>
<proteinExistence type="predicted"/>
<organism evidence="2 3">
    <name type="scientific">Austropuccinia psidii MF-1</name>
    <dbReference type="NCBI Taxonomy" id="1389203"/>
    <lineage>
        <taxon>Eukaryota</taxon>
        <taxon>Fungi</taxon>
        <taxon>Dikarya</taxon>
        <taxon>Basidiomycota</taxon>
        <taxon>Pucciniomycotina</taxon>
        <taxon>Pucciniomycetes</taxon>
        <taxon>Pucciniales</taxon>
        <taxon>Sphaerophragmiaceae</taxon>
        <taxon>Austropuccinia</taxon>
    </lineage>
</organism>
<dbReference type="EMBL" id="AVOT02109126">
    <property type="protein sequence ID" value="MBW0581091.1"/>
    <property type="molecule type" value="Genomic_DNA"/>
</dbReference>
<protein>
    <submittedName>
        <fullName evidence="2">Uncharacterized protein</fullName>
    </submittedName>
</protein>
<name>A0A9Q3Q0W5_9BASI</name>
<feature type="region of interest" description="Disordered" evidence="1">
    <location>
        <begin position="102"/>
        <end position="137"/>
    </location>
</feature>
<keyword evidence="3" id="KW-1185">Reference proteome</keyword>
<sequence>MIIFQWLNHFQVEAIESYQCQYKNWYRAAKEEEWKICSSLWKGAMNSYLHIQSFLDQEKTIQPLGRWSQFSFKDKVKKMNSWLNKQILLSIDQKKELKMTSTLEKDDPVVSTSSKPALEVSKHKPNRLQKKKDPKNH</sequence>
<reference evidence="2" key="1">
    <citation type="submission" date="2021-03" db="EMBL/GenBank/DDBJ databases">
        <title>Draft genome sequence of rust myrtle Austropuccinia psidii MF-1, a brazilian biotype.</title>
        <authorList>
            <person name="Quecine M.C."/>
            <person name="Pachon D.M.R."/>
            <person name="Bonatelli M.L."/>
            <person name="Correr F.H."/>
            <person name="Franceschini L.M."/>
            <person name="Leite T.F."/>
            <person name="Margarido G.R.A."/>
            <person name="Almeida C.A."/>
            <person name="Ferrarezi J.A."/>
            <person name="Labate C.A."/>
        </authorList>
    </citation>
    <scope>NUCLEOTIDE SEQUENCE</scope>
    <source>
        <strain evidence="2">MF-1</strain>
    </source>
</reference>
<comment type="caution">
    <text evidence="2">The sequence shown here is derived from an EMBL/GenBank/DDBJ whole genome shotgun (WGS) entry which is preliminary data.</text>
</comment>